<dbReference type="SUPFAM" id="SSF55874">
    <property type="entry name" value="ATPase domain of HSP90 chaperone/DNA topoisomerase II/histidine kinase"/>
    <property type="match status" value="1"/>
</dbReference>
<dbReference type="EMBL" id="JNAD02000002">
    <property type="protein sequence ID" value="RKM97921.1"/>
    <property type="molecule type" value="Genomic_DNA"/>
</dbReference>
<feature type="domain" description="Histidine kinase/HSP90-like ATPase" evidence="2">
    <location>
        <begin position="17"/>
        <end position="128"/>
    </location>
</feature>
<dbReference type="InterPro" id="IPR003594">
    <property type="entry name" value="HATPase_dom"/>
</dbReference>
<dbReference type="AlphaFoldDB" id="A0A3R7IB81"/>
<dbReference type="OrthoDB" id="3211521at2"/>
<sequence>MLELGAAETRTRSVIVFAAEAAQLQKLRSLVREQLAQWDLPALAEEIQLTVTELATNVIKHVGEGSAATLILEQLPDRVRVEVHDESRELPVLRDTDCDSECGRGLHLIAAMASDCAAALTSAGKVVWCEFVFVPGYDRSRVDRATAALQRYCDEAGLRVSLSSPPRSLPLMEELTFALMSDLLHCHSARGGDGLSVIERLAVSGHRSGRDDWSSGDGEHTEAHG</sequence>
<dbReference type="Proteomes" id="UP000028058">
    <property type="component" value="Unassembled WGS sequence"/>
</dbReference>
<dbReference type="InterPro" id="IPR036890">
    <property type="entry name" value="HATPase_C_sf"/>
</dbReference>
<dbReference type="RefSeq" id="WP_050363855.1">
    <property type="nucleotide sequence ID" value="NZ_CP134822.1"/>
</dbReference>
<dbReference type="Pfam" id="PF13581">
    <property type="entry name" value="HATPase_c_2"/>
    <property type="match status" value="1"/>
</dbReference>
<comment type="caution">
    <text evidence="3">The sequence shown here is derived from an EMBL/GenBank/DDBJ whole genome shotgun (WGS) entry which is preliminary data.</text>
</comment>
<keyword evidence="4" id="KW-1185">Reference proteome</keyword>
<organism evidence="3 4">
    <name type="scientific">Streptomyces xinghaiensis</name>
    <dbReference type="NCBI Taxonomy" id="1038928"/>
    <lineage>
        <taxon>Bacteria</taxon>
        <taxon>Bacillati</taxon>
        <taxon>Actinomycetota</taxon>
        <taxon>Actinomycetes</taxon>
        <taxon>Kitasatosporales</taxon>
        <taxon>Streptomycetaceae</taxon>
        <taxon>Streptomyces</taxon>
    </lineage>
</organism>
<keyword evidence="1" id="KW-0723">Serine/threonine-protein kinase</keyword>
<evidence type="ECO:0000313" key="3">
    <source>
        <dbReference type="EMBL" id="RKM97921.1"/>
    </source>
</evidence>
<reference evidence="3 4" key="1">
    <citation type="journal article" date="2014" name="Genome Announc.">
        <title>Draft Genome Sequence of Streptomyces fradiae ATCC 19609, a Strain Highly Sensitive to Antibiotics.</title>
        <authorList>
            <person name="Bekker O.B."/>
            <person name="Klimina K.M."/>
            <person name="Vatlin A.A."/>
            <person name="Zakharevich N.V."/>
            <person name="Kasianov A.S."/>
            <person name="Danilenko V.N."/>
        </authorList>
    </citation>
    <scope>NUCLEOTIDE SEQUENCE [LARGE SCALE GENOMIC DNA]</scope>
    <source>
        <strain evidence="3 4">ATCC 19609</strain>
    </source>
</reference>
<evidence type="ECO:0000256" key="1">
    <source>
        <dbReference type="ARBA" id="ARBA00022527"/>
    </source>
</evidence>
<dbReference type="Gene3D" id="3.30.565.10">
    <property type="entry name" value="Histidine kinase-like ATPase, C-terminal domain"/>
    <property type="match status" value="1"/>
</dbReference>
<dbReference type="PANTHER" id="PTHR35526">
    <property type="entry name" value="ANTI-SIGMA-F FACTOR RSBW-RELATED"/>
    <property type="match status" value="1"/>
</dbReference>
<keyword evidence="3" id="KW-0547">Nucleotide-binding</keyword>
<dbReference type="PANTHER" id="PTHR35526:SF3">
    <property type="entry name" value="ANTI-SIGMA-F FACTOR RSBW"/>
    <property type="match status" value="1"/>
</dbReference>
<name>A0A3R7IB81_9ACTN</name>
<dbReference type="GO" id="GO:0004674">
    <property type="term" value="F:protein serine/threonine kinase activity"/>
    <property type="evidence" value="ECO:0007669"/>
    <property type="project" value="UniProtKB-KW"/>
</dbReference>
<gene>
    <name evidence="3" type="ORF">SFRA_005090</name>
</gene>
<dbReference type="GO" id="GO:0005524">
    <property type="term" value="F:ATP binding"/>
    <property type="evidence" value="ECO:0007669"/>
    <property type="project" value="UniProtKB-KW"/>
</dbReference>
<dbReference type="CDD" id="cd16936">
    <property type="entry name" value="HATPase_RsbW-like"/>
    <property type="match status" value="1"/>
</dbReference>
<keyword evidence="1" id="KW-0418">Kinase</keyword>
<keyword evidence="3" id="KW-0067">ATP-binding</keyword>
<evidence type="ECO:0000259" key="2">
    <source>
        <dbReference type="Pfam" id="PF13581"/>
    </source>
</evidence>
<evidence type="ECO:0000313" key="4">
    <source>
        <dbReference type="Proteomes" id="UP000028058"/>
    </source>
</evidence>
<dbReference type="InterPro" id="IPR050267">
    <property type="entry name" value="Anti-sigma-factor_SerPK"/>
</dbReference>
<proteinExistence type="predicted"/>
<accession>A0A3R7IB81</accession>
<protein>
    <submittedName>
        <fullName evidence="3">ATP-binding protein</fullName>
    </submittedName>
</protein>
<keyword evidence="1" id="KW-0808">Transferase</keyword>